<dbReference type="Gene3D" id="2.60.40.2700">
    <property type="match status" value="1"/>
</dbReference>
<evidence type="ECO:0000313" key="2">
    <source>
        <dbReference type="Proteomes" id="UP000011971"/>
    </source>
</evidence>
<dbReference type="Proteomes" id="UP000011971">
    <property type="component" value="Unassembled WGS sequence"/>
</dbReference>
<dbReference type="OrthoDB" id="7375409at2"/>
<gene>
    <name evidence="1" type="ORF">D584_22641</name>
</gene>
<accession>M5JKG4</accession>
<proteinExistence type="predicted"/>
<dbReference type="EMBL" id="AOGE01000073">
    <property type="protein sequence ID" value="ELT46833.1"/>
    <property type="molecule type" value="Genomic_DNA"/>
</dbReference>
<sequence>MAQRDYSVRFGAQQILIGPKYTPGETTPPAGAIFSSPCGITGLTRQITTNTNDVALPPCNAPDDPIWLGIDIVSKRMQSTFTGTLADEALPLWDAWSQGSDLYWCRWYRNLGAPNAGYWEGPAALTEYQEESTDRGRYTNSGTIIWDGQPEWHAIPPAPSITTAVSIPATAPEVGTAFVATPGTYTGTPTFTYQWFANGVAISAATTASYTPVAGDVGKVLHVVETATNVSGSINSQSASSLPVVTA</sequence>
<dbReference type="PATRIC" id="fig|1234597.4.peg.4664"/>
<dbReference type="RefSeq" id="WP_006473010.1">
    <property type="nucleotide sequence ID" value="NZ_AOGE01000073.1"/>
</dbReference>
<dbReference type="AlphaFoldDB" id="M5JKG4"/>
<comment type="caution">
    <text evidence="1">The sequence shown here is derived from an EMBL/GenBank/DDBJ whole genome shotgun (WGS) entry which is preliminary data.</text>
</comment>
<organism evidence="1 2">
    <name type="scientific">Brucella intermedia M86</name>
    <dbReference type="NCBI Taxonomy" id="1234597"/>
    <lineage>
        <taxon>Bacteria</taxon>
        <taxon>Pseudomonadati</taxon>
        <taxon>Pseudomonadota</taxon>
        <taxon>Alphaproteobacteria</taxon>
        <taxon>Hyphomicrobiales</taxon>
        <taxon>Brucellaceae</taxon>
        <taxon>Brucella/Ochrobactrum group</taxon>
        <taxon>Brucella</taxon>
    </lineage>
</organism>
<reference evidence="1 2" key="1">
    <citation type="journal article" date="2013" name="Gut Pathog.">
        <title>Draft genome of Ochrobactrum intermedium strain M86 isolated from non-ulcer dyspeptic individual from India.</title>
        <authorList>
            <person name="Kulkarni G."/>
            <person name="Dhotre D."/>
            <person name="Dharne M."/>
            <person name="Shetty S."/>
            <person name="Chowdhury S."/>
            <person name="Misra V."/>
            <person name="Misra S."/>
            <person name="Patole M."/>
            <person name="Shouche Y."/>
        </authorList>
    </citation>
    <scope>NUCLEOTIDE SEQUENCE [LARGE SCALE GENOMIC DNA]</scope>
    <source>
        <strain evidence="1 2">M86</strain>
    </source>
</reference>
<protein>
    <submittedName>
        <fullName evidence="1">Uncharacterized protein</fullName>
    </submittedName>
</protein>
<evidence type="ECO:0000313" key="1">
    <source>
        <dbReference type="EMBL" id="ELT46833.1"/>
    </source>
</evidence>
<name>M5JKG4_9HYPH</name>